<feature type="coiled-coil region" evidence="1">
    <location>
        <begin position="2"/>
        <end position="33"/>
    </location>
</feature>
<dbReference type="InParanoid" id="A0A0B2UNL5"/>
<accession>A0A0B2UNL5</accession>
<proteinExistence type="predicted"/>
<comment type="caution">
    <text evidence="4">The sequence shown here is derived from an EMBL/GenBank/DDBJ whole genome shotgun (WGS) entry which is preliminary data.</text>
</comment>
<evidence type="ECO:0000256" key="1">
    <source>
        <dbReference type="SAM" id="Coils"/>
    </source>
</evidence>
<protein>
    <recommendedName>
        <fullName evidence="3">V-SNARE coiled-coil homology domain-containing protein</fullName>
    </recommendedName>
</protein>
<keyword evidence="5" id="KW-1185">Reference proteome</keyword>
<gene>
    <name evidence="4" type="ORF">M896_012060</name>
</gene>
<feature type="domain" description="V-SNARE coiled-coil homology" evidence="3">
    <location>
        <begin position="7"/>
        <end position="85"/>
    </location>
</feature>
<feature type="transmembrane region" description="Helical" evidence="2">
    <location>
        <begin position="69"/>
        <end position="88"/>
    </location>
</feature>
<evidence type="ECO:0000313" key="5">
    <source>
        <dbReference type="Proteomes" id="UP000031056"/>
    </source>
</evidence>
<dbReference type="AlphaFoldDB" id="A0A0B2UNL5"/>
<dbReference type="OrthoDB" id="2192234at2759"/>
<evidence type="ECO:0000256" key="2">
    <source>
        <dbReference type="SAM" id="Phobius"/>
    </source>
</evidence>
<name>A0A0B2UNL5_9MICR</name>
<dbReference type="Pfam" id="PF00957">
    <property type="entry name" value="Synaptobrevin"/>
    <property type="match status" value="1"/>
</dbReference>
<dbReference type="VEuPathDB" id="MicrosporidiaDB:M896_012060"/>
<dbReference type="Gene3D" id="1.20.5.110">
    <property type="match status" value="1"/>
</dbReference>
<dbReference type="RefSeq" id="XP_014564592.1">
    <property type="nucleotide sequence ID" value="XM_014709106.1"/>
</dbReference>
<dbReference type="HOGENOM" id="CLU_184655_0_0_1"/>
<keyword evidence="2" id="KW-0472">Membrane</keyword>
<keyword evidence="2" id="KW-0812">Transmembrane</keyword>
<keyword evidence="2" id="KW-1133">Transmembrane helix</keyword>
<evidence type="ECO:0000259" key="3">
    <source>
        <dbReference type="Pfam" id="PF00957"/>
    </source>
</evidence>
<dbReference type="Proteomes" id="UP000031056">
    <property type="component" value="Unassembled WGS sequence"/>
</dbReference>
<sequence>MADEITNEIEGEIEELQDVLKDELRKQRELADVEEGLLEQTFTLEKTTEQHREVASATKAKMFWKNFKYLIAGIIAGGFLLIYLISFIL</sequence>
<evidence type="ECO:0000313" key="4">
    <source>
        <dbReference type="EMBL" id="KHN70550.1"/>
    </source>
</evidence>
<keyword evidence="1" id="KW-0175">Coiled coil</keyword>
<dbReference type="InterPro" id="IPR042855">
    <property type="entry name" value="V_SNARE_CC"/>
</dbReference>
<reference evidence="4 5" key="1">
    <citation type="journal article" date="2014" name="MBio">
        <title>The Ordospora colligata genome; evolution of extreme reduction in microsporidia and host-to-parasite horizontal gene transfer.</title>
        <authorList>
            <person name="Pombert J.-F."/>
            <person name="Haag K.L."/>
            <person name="Beidas S."/>
            <person name="Ebert D."/>
            <person name="Keeling P.J."/>
        </authorList>
    </citation>
    <scope>NUCLEOTIDE SEQUENCE [LARGE SCALE GENOMIC DNA]</scope>
    <source>
        <strain evidence="4 5">OC4</strain>
    </source>
</reference>
<organism evidence="4 5">
    <name type="scientific">Ordospora colligata OC4</name>
    <dbReference type="NCBI Taxonomy" id="1354746"/>
    <lineage>
        <taxon>Eukaryota</taxon>
        <taxon>Fungi</taxon>
        <taxon>Fungi incertae sedis</taxon>
        <taxon>Microsporidia</taxon>
        <taxon>Ordosporidae</taxon>
        <taxon>Ordospora</taxon>
    </lineage>
</organism>
<dbReference type="GeneID" id="26261049"/>
<dbReference type="EMBL" id="JOKQ01000001">
    <property type="protein sequence ID" value="KHN70550.1"/>
    <property type="molecule type" value="Genomic_DNA"/>
</dbReference>